<name>A0A068NY05_FIMGI</name>
<comment type="subcellular location">
    <subcellularLocation>
        <location evidence="6 7">Cytoplasm</location>
    </subcellularLocation>
</comment>
<dbReference type="InterPro" id="IPR000807">
    <property type="entry name" value="ImidazoleglycerolP_deHydtase"/>
</dbReference>
<keyword evidence="5 6" id="KW-0456">Lyase</keyword>
<sequence>MSKSTPGVRYAEIYRETSETRIQAVLDLDGGTRRDIVTGIGFFDHMLHQLSFHGHFDIGMAAEGDLHIDDHHTVEDVGIVLGQCLSQALGDEPIERYGSNHTPMDEALALVAIDISGRGVLGFEVDWKRDQIGDLSTECVREFFRALSTHGGMTIHIRKIAGENDHHVCEAIFKGFGRALYQATRRSERRGSTSTKGSRD</sequence>
<dbReference type="RefSeq" id="WP_025228392.1">
    <property type="nucleotide sequence ID" value="NZ_CP007139.1"/>
</dbReference>
<dbReference type="CDD" id="cd07914">
    <property type="entry name" value="IGPD"/>
    <property type="match status" value="1"/>
</dbReference>
<evidence type="ECO:0000256" key="5">
    <source>
        <dbReference type="ARBA" id="ARBA00023239"/>
    </source>
</evidence>
<dbReference type="SUPFAM" id="SSF54211">
    <property type="entry name" value="Ribosomal protein S5 domain 2-like"/>
    <property type="match status" value="2"/>
</dbReference>
<dbReference type="NCBIfam" id="NF002111">
    <property type="entry name" value="PRK00951.2-1"/>
    <property type="match status" value="1"/>
</dbReference>
<dbReference type="GO" id="GO:0005737">
    <property type="term" value="C:cytoplasm"/>
    <property type="evidence" value="ECO:0007669"/>
    <property type="project" value="UniProtKB-SubCell"/>
</dbReference>
<dbReference type="GO" id="GO:0004424">
    <property type="term" value="F:imidazoleglycerol-phosphate dehydratase activity"/>
    <property type="evidence" value="ECO:0007669"/>
    <property type="project" value="UniProtKB-UniRule"/>
</dbReference>
<dbReference type="KEGG" id="fgi:OP10G_4357"/>
<keyword evidence="6" id="KW-0963">Cytoplasm</keyword>
<dbReference type="EMBL" id="CP007139">
    <property type="protein sequence ID" value="AIE87725.1"/>
    <property type="molecule type" value="Genomic_DNA"/>
</dbReference>
<comment type="similarity">
    <text evidence="6 7">Belongs to the imidazoleglycerol-phosphate dehydratase family.</text>
</comment>
<protein>
    <recommendedName>
        <fullName evidence="2 6">Imidazoleglycerol-phosphate dehydratase</fullName>
        <shortName evidence="6">IGPD</shortName>
        <ecNumber evidence="6 7">4.2.1.19</ecNumber>
    </recommendedName>
</protein>
<dbReference type="PANTHER" id="PTHR23133:SF2">
    <property type="entry name" value="IMIDAZOLEGLYCEROL-PHOSPHATE DEHYDRATASE"/>
    <property type="match status" value="1"/>
</dbReference>
<dbReference type="STRING" id="661478.OP10G_4357"/>
<dbReference type="EC" id="4.2.1.19" evidence="6 7"/>
<comment type="catalytic activity">
    <reaction evidence="6 7">
        <text>D-erythro-1-(imidazol-4-yl)glycerol 3-phosphate = 3-(imidazol-4-yl)-2-oxopropyl phosphate + H2O</text>
        <dbReference type="Rhea" id="RHEA:11040"/>
        <dbReference type="ChEBI" id="CHEBI:15377"/>
        <dbReference type="ChEBI" id="CHEBI:57766"/>
        <dbReference type="ChEBI" id="CHEBI:58278"/>
        <dbReference type="EC" id="4.2.1.19"/>
    </reaction>
</comment>
<gene>
    <name evidence="6" type="primary">hisB</name>
    <name evidence="8" type="ORF">OP10G_4357</name>
</gene>
<dbReference type="GO" id="GO:0000105">
    <property type="term" value="P:L-histidine biosynthetic process"/>
    <property type="evidence" value="ECO:0007669"/>
    <property type="project" value="UniProtKB-UniRule"/>
</dbReference>
<evidence type="ECO:0000256" key="4">
    <source>
        <dbReference type="ARBA" id="ARBA00023102"/>
    </source>
</evidence>
<reference evidence="8 9" key="1">
    <citation type="journal article" date="2014" name="PLoS ONE">
        <title>The first complete genome sequence of the class fimbriimonadia in the phylum armatimonadetes.</title>
        <authorList>
            <person name="Hu Z.Y."/>
            <person name="Wang Y.Z."/>
            <person name="Im W.T."/>
            <person name="Wang S.Y."/>
            <person name="Zhao G.P."/>
            <person name="Zheng H.J."/>
            <person name="Quan Z.X."/>
        </authorList>
    </citation>
    <scope>NUCLEOTIDE SEQUENCE [LARGE SCALE GENOMIC DNA]</scope>
    <source>
        <strain evidence="8">Gsoil 348</strain>
    </source>
</reference>
<dbReference type="AlphaFoldDB" id="A0A068NY05"/>
<evidence type="ECO:0000256" key="6">
    <source>
        <dbReference type="HAMAP-Rule" id="MF_00076"/>
    </source>
</evidence>
<keyword evidence="4 6" id="KW-0368">Histidine biosynthesis</keyword>
<evidence type="ECO:0000256" key="2">
    <source>
        <dbReference type="ARBA" id="ARBA00016664"/>
    </source>
</evidence>
<evidence type="ECO:0000313" key="8">
    <source>
        <dbReference type="EMBL" id="AIE87725.1"/>
    </source>
</evidence>
<evidence type="ECO:0000256" key="1">
    <source>
        <dbReference type="ARBA" id="ARBA00005047"/>
    </source>
</evidence>
<proteinExistence type="inferred from homology"/>
<dbReference type="InterPro" id="IPR020568">
    <property type="entry name" value="Ribosomal_Su5_D2-typ_SF"/>
</dbReference>
<dbReference type="FunFam" id="3.30.230.40:FF:000001">
    <property type="entry name" value="Imidazoleglycerol-phosphate dehydratase HisB"/>
    <property type="match status" value="1"/>
</dbReference>
<comment type="pathway">
    <text evidence="1 6 7">Amino-acid biosynthesis; L-histidine biosynthesis; L-histidine from 5-phospho-alpha-D-ribose 1-diphosphate: step 6/9.</text>
</comment>
<dbReference type="PANTHER" id="PTHR23133">
    <property type="entry name" value="IMIDAZOLEGLYCEROL-PHOSPHATE DEHYDRATASE HIS7"/>
    <property type="match status" value="1"/>
</dbReference>
<organism evidence="8 9">
    <name type="scientific">Fimbriimonas ginsengisoli Gsoil 348</name>
    <dbReference type="NCBI Taxonomy" id="661478"/>
    <lineage>
        <taxon>Bacteria</taxon>
        <taxon>Bacillati</taxon>
        <taxon>Armatimonadota</taxon>
        <taxon>Fimbriimonadia</taxon>
        <taxon>Fimbriimonadales</taxon>
        <taxon>Fimbriimonadaceae</taxon>
        <taxon>Fimbriimonas</taxon>
    </lineage>
</organism>
<dbReference type="FunFam" id="3.30.230.40:FF:000003">
    <property type="entry name" value="Imidazoleglycerol-phosphate dehydratase HisB"/>
    <property type="match status" value="1"/>
</dbReference>
<keyword evidence="9" id="KW-1185">Reference proteome</keyword>
<dbReference type="Proteomes" id="UP000027982">
    <property type="component" value="Chromosome"/>
</dbReference>
<accession>A0A068NY05</accession>
<dbReference type="UniPathway" id="UPA00031">
    <property type="reaction ID" value="UER00011"/>
</dbReference>
<dbReference type="NCBIfam" id="NF002114">
    <property type="entry name" value="PRK00951.2-4"/>
    <property type="match status" value="1"/>
</dbReference>
<dbReference type="PROSITE" id="PS00954">
    <property type="entry name" value="IGP_DEHYDRATASE_1"/>
    <property type="match status" value="1"/>
</dbReference>
<dbReference type="OrthoDB" id="9790411at2"/>
<dbReference type="Gene3D" id="3.30.230.40">
    <property type="entry name" value="Imidazole glycerol phosphate dehydratase, domain 1"/>
    <property type="match status" value="2"/>
</dbReference>
<dbReference type="PROSITE" id="PS00955">
    <property type="entry name" value="IGP_DEHYDRATASE_2"/>
    <property type="match status" value="1"/>
</dbReference>
<dbReference type="InterPro" id="IPR020565">
    <property type="entry name" value="ImidazoleglycerP_deHydtase_CS"/>
</dbReference>
<evidence type="ECO:0000256" key="7">
    <source>
        <dbReference type="RuleBase" id="RU000599"/>
    </source>
</evidence>
<keyword evidence="3 6" id="KW-0028">Amino-acid biosynthesis</keyword>
<evidence type="ECO:0000256" key="3">
    <source>
        <dbReference type="ARBA" id="ARBA00022605"/>
    </source>
</evidence>
<dbReference type="HOGENOM" id="CLU_044308_2_0_0"/>
<dbReference type="Pfam" id="PF00475">
    <property type="entry name" value="IGPD"/>
    <property type="match status" value="1"/>
</dbReference>
<dbReference type="eggNOG" id="COG0131">
    <property type="taxonomic scope" value="Bacteria"/>
</dbReference>
<dbReference type="HAMAP" id="MF_00076">
    <property type="entry name" value="HisB"/>
    <property type="match status" value="1"/>
</dbReference>
<dbReference type="InterPro" id="IPR038494">
    <property type="entry name" value="IGPD_sf"/>
</dbReference>
<evidence type="ECO:0000313" key="9">
    <source>
        <dbReference type="Proteomes" id="UP000027982"/>
    </source>
</evidence>